<dbReference type="GO" id="GO:0016491">
    <property type="term" value="F:oxidoreductase activity"/>
    <property type="evidence" value="ECO:0007669"/>
    <property type="project" value="InterPro"/>
</dbReference>
<organism evidence="3 4">
    <name type="scientific">Neiella marina</name>
    <dbReference type="NCBI Taxonomy" id="508461"/>
    <lineage>
        <taxon>Bacteria</taxon>
        <taxon>Pseudomonadati</taxon>
        <taxon>Pseudomonadota</taxon>
        <taxon>Gammaproteobacteria</taxon>
        <taxon>Alteromonadales</taxon>
        <taxon>Echinimonadaceae</taxon>
        <taxon>Neiella</taxon>
    </lineage>
</organism>
<dbReference type="Gene3D" id="3.40.30.10">
    <property type="entry name" value="Glutaredoxin"/>
    <property type="match status" value="1"/>
</dbReference>
<proteinExistence type="predicted"/>
<keyword evidence="1" id="KW-0732">Signal</keyword>
<dbReference type="PANTHER" id="PTHR43640">
    <property type="entry name" value="OS07G0260300 PROTEIN"/>
    <property type="match status" value="1"/>
</dbReference>
<dbReference type="InterPro" id="IPR036249">
    <property type="entry name" value="Thioredoxin-like_sf"/>
</dbReference>
<dbReference type="InterPro" id="IPR047262">
    <property type="entry name" value="PRX-like1"/>
</dbReference>
<dbReference type="RefSeq" id="WP_087504909.1">
    <property type="nucleotide sequence ID" value="NZ_BMDX01000003.1"/>
</dbReference>
<dbReference type="OrthoDB" id="9781543at2"/>
<feature type="chain" id="PRO_5035224619" evidence="1">
    <location>
        <begin position="26"/>
        <end position="205"/>
    </location>
</feature>
<dbReference type="GO" id="GO:0016209">
    <property type="term" value="F:antioxidant activity"/>
    <property type="evidence" value="ECO:0007669"/>
    <property type="project" value="InterPro"/>
</dbReference>
<dbReference type="PROSITE" id="PS51352">
    <property type="entry name" value="THIOREDOXIN_2"/>
    <property type="match status" value="1"/>
</dbReference>
<feature type="signal peptide" evidence="1">
    <location>
        <begin position="1"/>
        <end position="25"/>
    </location>
</feature>
<dbReference type="CDD" id="cd02969">
    <property type="entry name" value="PRX_like1"/>
    <property type="match status" value="1"/>
</dbReference>
<dbReference type="Proteomes" id="UP000619743">
    <property type="component" value="Unassembled WGS sequence"/>
</dbReference>
<dbReference type="InterPro" id="IPR000866">
    <property type="entry name" value="AhpC/TSA"/>
</dbReference>
<name>A0A8J2XN54_9GAMM</name>
<evidence type="ECO:0000259" key="2">
    <source>
        <dbReference type="PROSITE" id="PS51352"/>
    </source>
</evidence>
<evidence type="ECO:0000256" key="1">
    <source>
        <dbReference type="SAM" id="SignalP"/>
    </source>
</evidence>
<dbReference type="EMBL" id="BMDX01000003">
    <property type="protein sequence ID" value="GGA69199.1"/>
    <property type="molecule type" value="Genomic_DNA"/>
</dbReference>
<evidence type="ECO:0000313" key="4">
    <source>
        <dbReference type="Proteomes" id="UP000619743"/>
    </source>
</evidence>
<keyword evidence="4" id="KW-1185">Reference proteome</keyword>
<dbReference type="InterPro" id="IPR013766">
    <property type="entry name" value="Thioredoxin_domain"/>
</dbReference>
<gene>
    <name evidence="3" type="ORF">GCM10011369_08560</name>
</gene>
<protein>
    <submittedName>
        <fullName evidence="3">Thioredoxin family protein</fullName>
    </submittedName>
</protein>
<dbReference type="Pfam" id="PF00578">
    <property type="entry name" value="AhpC-TSA"/>
    <property type="match status" value="1"/>
</dbReference>
<sequence length="205" mass="21918">MSRLLKRTQLLLAAAVTCLSLTAHAAAKVNQAAPDFNLTSAAGEQVQLSDYQGKYVILEWTNHDCPFVKKHYSSDNMQGLQKKYADQDVVWLSVISSAPGKQGYVDATAANKLTTERGAAPAQVLFDPDGKVGKQYGAKTTPHMYIVKPDGVLAYAGAIDSIKSTDPADIPAATNYVVQAMDELAAGKSVSSPLTKPYGCSVKYM</sequence>
<accession>A0A8J2XN54</accession>
<dbReference type="PANTHER" id="PTHR43640:SF1">
    <property type="entry name" value="THIOREDOXIN-DEPENDENT PEROXIREDOXIN"/>
    <property type="match status" value="1"/>
</dbReference>
<comment type="caution">
    <text evidence="3">The sequence shown here is derived from an EMBL/GenBank/DDBJ whole genome shotgun (WGS) entry which is preliminary data.</text>
</comment>
<feature type="domain" description="Thioredoxin" evidence="2">
    <location>
        <begin position="27"/>
        <end position="186"/>
    </location>
</feature>
<dbReference type="AlphaFoldDB" id="A0A8J2XN54"/>
<evidence type="ECO:0000313" key="3">
    <source>
        <dbReference type="EMBL" id="GGA69199.1"/>
    </source>
</evidence>
<reference evidence="4" key="1">
    <citation type="journal article" date="2019" name="Int. J. Syst. Evol. Microbiol.">
        <title>The Global Catalogue of Microorganisms (GCM) 10K type strain sequencing project: providing services to taxonomists for standard genome sequencing and annotation.</title>
        <authorList>
            <consortium name="The Broad Institute Genomics Platform"/>
            <consortium name="The Broad Institute Genome Sequencing Center for Infectious Disease"/>
            <person name="Wu L."/>
            <person name="Ma J."/>
        </authorList>
    </citation>
    <scope>NUCLEOTIDE SEQUENCE [LARGE SCALE GENOMIC DNA]</scope>
    <source>
        <strain evidence="4">CGMCC 1.10130</strain>
    </source>
</reference>
<dbReference type="SUPFAM" id="SSF52833">
    <property type="entry name" value="Thioredoxin-like"/>
    <property type="match status" value="1"/>
</dbReference>